<dbReference type="SUPFAM" id="SSF49899">
    <property type="entry name" value="Concanavalin A-like lectins/glucanases"/>
    <property type="match status" value="1"/>
</dbReference>
<keyword evidence="2" id="KW-1185">Reference proteome</keyword>
<dbReference type="Gene3D" id="2.60.120.200">
    <property type="match status" value="1"/>
</dbReference>
<dbReference type="AlphaFoldDB" id="A0A5M8QZ47"/>
<dbReference type="RefSeq" id="WP_139010399.1">
    <property type="nucleotide sequence ID" value="NZ_VBSN01000013.1"/>
</dbReference>
<name>A0A5M8QZ47_9BACT</name>
<gene>
    <name evidence="1" type="ORF">FEM33_01720</name>
</gene>
<comment type="caution">
    <text evidence="1">The sequence shown here is derived from an EMBL/GenBank/DDBJ whole genome shotgun (WGS) entry which is preliminary data.</text>
</comment>
<reference evidence="1 2" key="1">
    <citation type="submission" date="2019-05" db="EMBL/GenBank/DDBJ databases">
        <authorList>
            <person name="Qu J.-H."/>
        </authorList>
    </citation>
    <scope>NUCLEOTIDE SEQUENCE [LARGE SCALE GENOMIC DNA]</scope>
    <source>
        <strain evidence="1 2">NS28</strain>
    </source>
</reference>
<accession>A0A5M8QZ47</accession>
<dbReference type="InterPro" id="IPR013320">
    <property type="entry name" value="ConA-like_dom_sf"/>
</dbReference>
<evidence type="ECO:0000313" key="2">
    <source>
        <dbReference type="Proteomes" id="UP000323994"/>
    </source>
</evidence>
<dbReference type="Proteomes" id="UP000323994">
    <property type="component" value="Unassembled WGS sequence"/>
</dbReference>
<evidence type="ECO:0000313" key="1">
    <source>
        <dbReference type="EMBL" id="KAA6441479.1"/>
    </source>
</evidence>
<dbReference type="OrthoDB" id="1238027at2"/>
<dbReference type="GO" id="GO:0004553">
    <property type="term" value="F:hydrolase activity, hydrolyzing O-glycosyl compounds"/>
    <property type="evidence" value="ECO:0007669"/>
    <property type="project" value="UniProtKB-ARBA"/>
</dbReference>
<organism evidence="1 2">
    <name type="scientific">Dyadobacter flavalbus</name>
    <dbReference type="NCBI Taxonomy" id="2579942"/>
    <lineage>
        <taxon>Bacteria</taxon>
        <taxon>Pseudomonadati</taxon>
        <taxon>Bacteroidota</taxon>
        <taxon>Cytophagia</taxon>
        <taxon>Cytophagales</taxon>
        <taxon>Spirosomataceae</taxon>
        <taxon>Dyadobacter</taxon>
    </lineage>
</organism>
<dbReference type="EMBL" id="VBSN01000013">
    <property type="protein sequence ID" value="KAA6441479.1"/>
    <property type="molecule type" value="Genomic_DNA"/>
</dbReference>
<dbReference type="GO" id="GO:0005975">
    <property type="term" value="P:carbohydrate metabolic process"/>
    <property type="evidence" value="ECO:0007669"/>
    <property type="project" value="UniProtKB-ARBA"/>
</dbReference>
<protein>
    <submittedName>
        <fullName evidence="1">LamG domain-containing protein</fullName>
    </submittedName>
</protein>
<proteinExistence type="predicted"/>
<sequence>MAEILYIPFDEPYESDIAYDYAPGAHHADVYEGRFIEGREGNCVYFPGNGYAEIKPKLFDLTQTYTVMFWVMAESHGLGSAESYFLIKFPGLNNFLKVNLYSTLSVWSHVALTHENGIYTAYVNGKAKDTKSALAGTPTGFCLLNVNGFNDAGRCYLDDFKILTGGAYTSSDLTPIISNATLTVKFSINGVDFKSLGITVGPNPKGIVDMLPKKSNDEYDWKDQHGKFEDVEAVRYDVRDIELDCWFFAENADAMMETIINIKDQFQRNGTQRLMVEINARLTLPFEVTHKAGIDFSEMKWRNYRTPCSFKLRMTEKQPVKRILRYIKVDNNTPNVQITLTCPDLLNIYWGDGQFTPNVFGTAVTATHQYDAPGTYYIVIAGVIENITAFTHNAVMVWSKLQ</sequence>